<feature type="transmembrane region" description="Helical" evidence="5">
    <location>
        <begin position="66"/>
        <end position="89"/>
    </location>
</feature>
<name>A0A7V5H1R1_CALAY</name>
<dbReference type="Proteomes" id="UP000886111">
    <property type="component" value="Unassembled WGS sequence"/>
</dbReference>
<evidence type="ECO:0000313" key="7">
    <source>
        <dbReference type="EMBL" id="HHE54214.1"/>
    </source>
</evidence>
<evidence type="ECO:0000256" key="1">
    <source>
        <dbReference type="ARBA" id="ARBA00001561"/>
    </source>
</evidence>
<dbReference type="EMBL" id="DRTD01000026">
    <property type="protein sequence ID" value="HHE54214.1"/>
    <property type="molecule type" value="Genomic_DNA"/>
</dbReference>
<accession>A0A7V5H1R1</accession>
<keyword evidence="3" id="KW-0378">Hydrolase</keyword>
<dbReference type="CDD" id="cd06583">
    <property type="entry name" value="PGRP"/>
    <property type="match status" value="1"/>
</dbReference>
<dbReference type="InterPro" id="IPR051206">
    <property type="entry name" value="NAMLAA_amidase_2"/>
</dbReference>
<sequence>MNDIDLYISVLLKFLTASLLLERIIEFFDKALTLIGLSIGKRSQLMKLADIPLDDKEQRLHTLKKVLIVQTAGIIIGTLICYFSGLGLLKELKLINGTATNWWDVLLSGIFISGGSEPIHQLINFLKGHKEQLKLETEKKAQQLKQRNNLQIARPGSKIGITYDGGLYSKQPGHGLRKSNPKYIVIHHSGTSTKATFEEVVNKEKQERKNSRGTYRLDPSFHAVITYDGAIHNYCRWDSIGWHVAKGPRVSNANSLGLCFVGNFHNRATGKKKPSEEQIEAGAKLLALWRILYDIEEKNVLRHSDVRRGRIVCPGENFPMERLVAKSTQWIKTWRQDEEILKDIERFKKLRYIYV</sequence>
<evidence type="ECO:0000259" key="6">
    <source>
        <dbReference type="SMART" id="SM00644"/>
    </source>
</evidence>
<dbReference type="GO" id="GO:0071555">
    <property type="term" value="P:cell wall organization"/>
    <property type="evidence" value="ECO:0007669"/>
    <property type="project" value="UniProtKB-KW"/>
</dbReference>
<dbReference type="GO" id="GO:0009253">
    <property type="term" value="P:peptidoglycan catabolic process"/>
    <property type="evidence" value="ECO:0007669"/>
    <property type="project" value="InterPro"/>
</dbReference>
<dbReference type="Pfam" id="PF01510">
    <property type="entry name" value="Amidase_2"/>
    <property type="match status" value="1"/>
</dbReference>
<comment type="caution">
    <text evidence="7">The sequence shown here is derived from an EMBL/GenBank/DDBJ whole genome shotgun (WGS) entry which is preliminary data.</text>
</comment>
<keyword evidence="5" id="KW-1133">Transmembrane helix</keyword>
<dbReference type="PANTHER" id="PTHR30417:SF1">
    <property type="entry name" value="N-ACETYLMURAMOYL-L-ALANINE AMIDASE AMID"/>
    <property type="match status" value="1"/>
</dbReference>
<dbReference type="Gene3D" id="3.40.80.10">
    <property type="entry name" value="Peptidoglycan recognition protein-like"/>
    <property type="match status" value="1"/>
</dbReference>
<comment type="catalytic activity">
    <reaction evidence="1">
        <text>Hydrolyzes the link between N-acetylmuramoyl residues and L-amino acid residues in certain cell-wall glycopeptides.</text>
        <dbReference type="EC" id="3.5.1.28"/>
    </reaction>
</comment>
<gene>
    <name evidence="7" type="ORF">ENL21_00400</name>
</gene>
<dbReference type="SUPFAM" id="SSF55846">
    <property type="entry name" value="N-acetylmuramoyl-L-alanine amidase-like"/>
    <property type="match status" value="1"/>
</dbReference>
<dbReference type="EC" id="3.5.1.28" evidence="2"/>
<evidence type="ECO:0000256" key="4">
    <source>
        <dbReference type="ARBA" id="ARBA00023316"/>
    </source>
</evidence>
<dbReference type="PANTHER" id="PTHR30417">
    <property type="entry name" value="N-ACETYLMURAMOYL-L-ALANINE AMIDASE AMID"/>
    <property type="match status" value="1"/>
</dbReference>
<dbReference type="InterPro" id="IPR036505">
    <property type="entry name" value="Amidase/PGRP_sf"/>
</dbReference>
<evidence type="ECO:0000256" key="3">
    <source>
        <dbReference type="ARBA" id="ARBA00022801"/>
    </source>
</evidence>
<dbReference type="SMART" id="SM00644">
    <property type="entry name" value="Ami_2"/>
    <property type="match status" value="1"/>
</dbReference>
<dbReference type="GO" id="GO:0008745">
    <property type="term" value="F:N-acetylmuramoyl-L-alanine amidase activity"/>
    <property type="evidence" value="ECO:0007669"/>
    <property type="project" value="UniProtKB-EC"/>
</dbReference>
<reference evidence="7" key="1">
    <citation type="journal article" date="2020" name="mSystems">
        <title>Genome- and Community-Level Interaction Insights into Carbon Utilization and Element Cycling Functions of Hydrothermarchaeota in Hydrothermal Sediment.</title>
        <authorList>
            <person name="Zhou Z."/>
            <person name="Liu Y."/>
            <person name="Xu W."/>
            <person name="Pan J."/>
            <person name="Luo Z.H."/>
            <person name="Li M."/>
        </authorList>
    </citation>
    <scope>NUCLEOTIDE SEQUENCE [LARGE SCALE GENOMIC DNA]</scope>
    <source>
        <strain evidence="7">HyVt-76</strain>
    </source>
</reference>
<organism evidence="7">
    <name type="scientific">Caldithrix abyssi</name>
    <dbReference type="NCBI Taxonomy" id="187145"/>
    <lineage>
        <taxon>Bacteria</taxon>
        <taxon>Pseudomonadati</taxon>
        <taxon>Calditrichota</taxon>
        <taxon>Calditrichia</taxon>
        <taxon>Calditrichales</taxon>
        <taxon>Calditrichaceae</taxon>
        <taxon>Caldithrix</taxon>
    </lineage>
</organism>
<evidence type="ECO:0000256" key="5">
    <source>
        <dbReference type="SAM" id="Phobius"/>
    </source>
</evidence>
<keyword evidence="5" id="KW-0812">Transmembrane</keyword>
<dbReference type="AlphaFoldDB" id="A0A7V5H1R1"/>
<keyword evidence="5" id="KW-0472">Membrane</keyword>
<keyword evidence="4" id="KW-0961">Cell wall biogenesis/degradation</keyword>
<protein>
    <recommendedName>
        <fullName evidence="2">N-acetylmuramoyl-L-alanine amidase</fullName>
        <ecNumber evidence="2">3.5.1.28</ecNumber>
    </recommendedName>
</protein>
<feature type="domain" description="N-acetylmuramoyl-L-alanine amidase" evidence="6">
    <location>
        <begin position="169"/>
        <end position="315"/>
    </location>
</feature>
<proteinExistence type="predicted"/>
<dbReference type="GO" id="GO:0009254">
    <property type="term" value="P:peptidoglycan turnover"/>
    <property type="evidence" value="ECO:0007669"/>
    <property type="project" value="TreeGrafter"/>
</dbReference>
<dbReference type="InterPro" id="IPR002502">
    <property type="entry name" value="Amidase_domain"/>
</dbReference>
<evidence type="ECO:0000256" key="2">
    <source>
        <dbReference type="ARBA" id="ARBA00011901"/>
    </source>
</evidence>